<proteinExistence type="predicted"/>
<dbReference type="InterPro" id="IPR027973">
    <property type="entry name" value="FSAF1-like"/>
</dbReference>
<evidence type="ECO:0000313" key="2">
    <source>
        <dbReference type="EMBL" id="KAJ8921733.1"/>
    </source>
</evidence>
<dbReference type="Proteomes" id="UP001159042">
    <property type="component" value="Unassembled WGS sequence"/>
</dbReference>
<accession>A0AAV8W5I0</accession>
<comment type="caution">
    <text evidence="2">The sequence shown here is derived from an EMBL/GenBank/DDBJ whole genome shotgun (WGS) entry which is preliminary data.</text>
</comment>
<dbReference type="InterPro" id="IPR052852">
    <property type="entry name" value="SSU_Processome_Comp"/>
</dbReference>
<sequence>MEPEYDSFVPTKGSVLQKEKTIDFQEVSYESYKSAKEKKIGRPQTIKDKAQVDFNIKKAKQEIIKFGMSGFDPHRKEEAEIQLAIKLGAKPPKNKYINYKELQADKRKKQQKEKIRQSLQQLGKNSMGKSVAKGKSFDRKRRKEKSDILSIYGKVKT</sequence>
<dbReference type="AlphaFoldDB" id="A0AAV8W5I0"/>
<dbReference type="PANTHER" id="PTHR28366:SF1">
    <property type="entry name" value="CHROMOSOME 1 OPEN READING FRAME 131"/>
    <property type="match status" value="1"/>
</dbReference>
<keyword evidence="3" id="KW-1185">Reference proteome</keyword>
<name>A0AAV8W5I0_9CUCU</name>
<organism evidence="2 3">
    <name type="scientific">Exocentrus adspersus</name>
    <dbReference type="NCBI Taxonomy" id="1586481"/>
    <lineage>
        <taxon>Eukaryota</taxon>
        <taxon>Metazoa</taxon>
        <taxon>Ecdysozoa</taxon>
        <taxon>Arthropoda</taxon>
        <taxon>Hexapoda</taxon>
        <taxon>Insecta</taxon>
        <taxon>Pterygota</taxon>
        <taxon>Neoptera</taxon>
        <taxon>Endopterygota</taxon>
        <taxon>Coleoptera</taxon>
        <taxon>Polyphaga</taxon>
        <taxon>Cucujiformia</taxon>
        <taxon>Chrysomeloidea</taxon>
        <taxon>Cerambycidae</taxon>
        <taxon>Lamiinae</taxon>
        <taxon>Acanthocinini</taxon>
        <taxon>Exocentrus</taxon>
    </lineage>
</organism>
<dbReference type="PANTHER" id="PTHR28366">
    <property type="entry name" value="CHROMOSOME 1 OPEN READING FRAME 131"/>
    <property type="match status" value="1"/>
</dbReference>
<feature type="compositionally biased region" description="Polar residues" evidence="1">
    <location>
        <begin position="118"/>
        <end position="128"/>
    </location>
</feature>
<feature type="region of interest" description="Disordered" evidence="1">
    <location>
        <begin position="105"/>
        <end position="157"/>
    </location>
</feature>
<reference evidence="2 3" key="1">
    <citation type="journal article" date="2023" name="Insect Mol. Biol.">
        <title>Genome sequencing provides insights into the evolution of gene families encoding plant cell wall-degrading enzymes in longhorned beetles.</title>
        <authorList>
            <person name="Shin N.R."/>
            <person name="Okamura Y."/>
            <person name="Kirsch R."/>
            <person name="Pauchet Y."/>
        </authorList>
    </citation>
    <scope>NUCLEOTIDE SEQUENCE [LARGE SCALE GENOMIC DNA]</scope>
    <source>
        <strain evidence="2">EAD_L_NR</strain>
    </source>
</reference>
<protein>
    <submittedName>
        <fullName evidence="2">Uncharacterized protein</fullName>
    </submittedName>
</protein>
<dbReference type="Pfam" id="PF15375">
    <property type="entry name" value="FSAF1"/>
    <property type="match status" value="1"/>
</dbReference>
<evidence type="ECO:0000256" key="1">
    <source>
        <dbReference type="SAM" id="MobiDB-lite"/>
    </source>
</evidence>
<dbReference type="EMBL" id="JANEYG010000009">
    <property type="protein sequence ID" value="KAJ8921733.1"/>
    <property type="molecule type" value="Genomic_DNA"/>
</dbReference>
<gene>
    <name evidence="2" type="ORF">NQ315_010643</name>
</gene>
<evidence type="ECO:0000313" key="3">
    <source>
        <dbReference type="Proteomes" id="UP001159042"/>
    </source>
</evidence>